<feature type="domain" description="Alpha/beta hydrolase fold-3" evidence="4">
    <location>
        <begin position="83"/>
        <end position="286"/>
    </location>
</feature>
<name>A0A1I6M3V9_9SPHN</name>
<dbReference type="GO" id="GO:0016787">
    <property type="term" value="F:hydrolase activity"/>
    <property type="evidence" value="ECO:0007669"/>
    <property type="project" value="UniProtKB-KW"/>
</dbReference>
<dbReference type="InterPro" id="IPR029058">
    <property type="entry name" value="AB_hydrolase_fold"/>
</dbReference>
<dbReference type="AlphaFoldDB" id="A0A1I6M3V9"/>
<dbReference type="InterPro" id="IPR033140">
    <property type="entry name" value="Lipase_GDXG_put_SER_AS"/>
</dbReference>
<dbReference type="InterPro" id="IPR013094">
    <property type="entry name" value="AB_hydrolase_3"/>
</dbReference>
<dbReference type="PANTHER" id="PTHR48081:SF8">
    <property type="entry name" value="ALPHA_BETA HYDROLASE FOLD-3 DOMAIN-CONTAINING PROTEIN-RELATED"/>
    <property type="match status" value="1"/>
</dbReference>
<evidence type="ECO:0000256" key="1">
    <source>
        <dbReference type="ARBA" id="ARBA00010515"/>
    </source>
</evidence>
<organism evidence="5 6">
    <name type="scientific">Sphingomonas jatrophae</name>
    <dbReference type="NCBI Taxonomy" id="1166337"/>
    <lineage>
        <taxon>Bacteria</taxon>
        <taxon>Pseudomonadati</taxon>
        <taxon>Pseudomonadota</taxon>
        <taxon>Alphaproteobacteria</taxon>
        <taxon>Sphingomonadales</taxon>
        <taxon>Sphingomonadaceae</taxon>
        <taxon>Sphingomonas</taxon>
    </lineage>
</organism>
<dbReference type="PROSITE" id="PS01174">
    <property type="entry name" value="LIPASE_GDXG_SER"/>
    <property type="match status" value="1"/>
</dbReference>
<dbReference type="Proteomes" id="UP000198824">
    <property type="component" value="Unassembled WGS sequence"/>
</dbReference>
<reference evidence="5 6" key="1">
    <citation type="submission" date="2016-10" db="EMBL/GenBank/DDBJ databases">
        <authorList>
            <person name="de Groot N.N."/>
        </authorList>
    </citation>
    <scope>NUCLEOTIDE SEQUENCE [LARGE SCALE GENOMIC DNA]</scope>
    <source>
        <strain evidence="5 6">S5-249</strain>
    </source>
</reference>
<dbReference type="PANTHER" id="PTHR48081">
    <property type="entry name" value="AB HYDROLASE SUPERFAMILY PROTEIN C4A8.06C"/>
    <property type="match status" value="1"/>
</dbReference>
<dbReference type="Gene3D" id="3.40.50.1820">
    <property type="entry name" value="alpha/beta hydrolase"/>
    <property type="match status" value="1"/>
</dbReference>
<dbReference type="STRING" id="1166337.SAMN05192580_3386"/>
<sequence length="326" mass="34466">MSEPFVRADVRAFLDYMAAAGRPPVQEAGHVAQRELMRATRDLVEPEVGALAVMRDLAAPGPAGPIPLRLFDARADRLPGPVVVFFHGGGFTIGDVDFYTPLCAEIARGLDLPVVSVEYRLAPEHPFPAAPDDCEAAARWVASGAAELGLGVSSLVLAGDSAGGNLTIVTAMALRDAPAAVPVIAQWPIYPVLGRAKDHGSFEQFGQDWFLTIEAMRFFDRCYAADAESWRAAPAIGRFDGLPPALVVTASLDPLRDEGRAYAGVLAGHGIPTVFREAAGTIHGFMTFRRAIPSAAGDLAGCLAALKPIIVEAEADRVMRQAARAG</sequence>
<evidence type="ECO:0000259" key="4">
    <source>
        <dbReference type="Pfam" id="PF07859"/>
    </source>
</evidence>
<dbReference type="RefSeq" id="WP_242653542.1">
    <property type="nucleotide sequence ID" value="NZ_FOZG01000003.1"/>
</dbReference>
<gene>
    <name evidence="5" type="ORF">SAMN05192580_3386</name>
</gene>
<keyword evidence="2" id="KW-0378">Hydrolase</keyword>
<keyword evidence="6" id="KW-1185">Reference proteome</keyword>
<dbReference type="InterPro" id="IPR050300">
    <property type="entry name" value="GDXG_lipolytic_enzyme"/>
</dbReference>
<evidence type="ECO:0000313" key="5">
    <source>
        <dbReference type="EMBL" id="SFS10222.1"/>
    </source>
</evidence>
<evidence type="ECO:0000256" key="3">
    <source>
        <dbReference type="PROSITE-ProRule" id="PRU10038"/>
    </source>
</evidence>
<proteinExistence type="inferred from homology"/>
<evidence type="ECO:0000313" key="6">
    <source>
        <dbReference type="Proteomes" id="UP000198824"/>
    </source>
</evidence>
<dbReference type="SUPFAM" id="SSF53474">
    <property type="entry name" value="alpha/beta-Hydrolases"/>
    <property type="match status" value="1"/>
</dbReference>
<accession>A0A1I6M3V9</accession>
<feature type="active site" evidence="3">
    <location>
        <position position="161"/>
    </location>
</feature>
<protein>
    <submittedName>
        <fullName evidence="5">Acetyl esterase</fullName>
    </submittedName>
</protein>
<dbReference type="Pfam" id="PF07859">
    <property type="entry name" value="Abhydrolase_3"/>
    <property type="match status" value="1"/>
</dbReference>
<evidence type="ECO:0000256" key="2">
    <source>
        <dbReference type="ARBA" id="ARBA00022801"/>
    </source>
</evidence>
<dbReference type="EMBL" id="FOZG01000003">
    <property type="protein sequence ID" value="SFS10222.1"/>
    <property type="molecule type" value="Genomic_DNA"/>
</dbReference>
<comment type="similarity">
    <text evidence="1">Belongs to the 'GDXG' lipolytic enzyme family.</text>
</comment>